<proteinExistence type="predicted"/>
<feature type="region of interest" description="Disordered" evidence="1">
    <location>
        <begin position="107"/>
        <end position="145"/>
    </location>
</feature>
<dbReference type="AlphaFoldDB" id="A0AAW0P7P2"/>
<name>A0AAW0P7P2_9GOBI</name>
<feature type="compositionally biased region" description="Polar residues" evidence="1">
    <location>
        <begin position="109"/>
        <end position="118"/>
    </location>
</feature>
<keyword evidence="3" id="KW-1185">Reference proteome</keyword>
<comment type="caution">
    <text evidence="2">The sequence shown here is derived from an EMBL/GenBank/DDBJ whole genome shotgun (WGS) entry which is preliminary data.</text>
</comment>
<accession>A0AAW0P7P2</accession>
<feature type="compositionally biased region" description="Basic and acidic residues" evidence="1">
    <location>
        <begin position="124"/>
        <end position="136"/>
    </location>
</feature>
<evidence type="ECO:0000313" key="2">
    <source>
        <dbReference type="EMBL" id="KAK7916144.1"/>
    </source>
</evidence>
<evidence type="ECO:0000256" key="1">
    <source>
        <dbReference type="SAM" id="MobiDB-lite"/>
    </source>
</evidence>
<reference evidence="3" key="1">
    <citation type="submission" date="2024-04" db="EMBL/GenBank/DDBJ databases">
        <title>Salinicola lusitanus LLJ914,a marine bacterium isolated from the Okinawa Trough.</title>
        <authorList>
            <person name="Li J."/>
        </authorList>
    </citation>
    <scope>NUCLEOTIDE SEQUENCE [LARGE SCALE GENOMIC DNA]</scope>
</reference>
<dbReference type="EMBL" id="JBBPFD010000008">
    <property type="protein sequence ID" value="KAK7916144.1"/>
    <property type="molecule type" value="Genomic_DNA"/>
</dbReference>
<gene>
    <name evidence="2" type="ORF">WMY93_011905</name>
</gene>
<evidence type="ECO:0000313" key="3">
    <source>
        <dbReference type="Proteomes" id="UP001460270"/>
    </source>
</evidence>
<organism evidence="2 3">
    <name type="scientific">Mugilogobius chulae</name>
    <name type="common">yellowstripe goby</name>
    <dbReference type="NCBI Taxonomy" id="88201"/>
    <lineage>
        <taxon>Eukaryota</taxon>
        <taxon>Metazoa</taxon>
        <taxon>Chordata</taxon>
        <taxon>Craniata</taxon>
        <taxon>Vertebrata</taxon>
        <taxon>Euteleostomi</taxon>
        <taxon>Actinopterygii</taxon>
        <taxon>Neopterygii</taxon>
        <taxon>Teleostei</taxon>
        <taxon>Neoteleostei</taxon>
        <taxon>Acanthomorphata</taxon>
        <taxon>Gobiaria</taxon>
        <taxon>Gobiiformes</taxon>
        <taxon>Gobioidei</taxon>
        <taxon>Gobiidae</taxon>
        <taxon>Gobionellinae</taxon>
        <taxon>Mugilogobius</taxon>
    </lineage>
</organism>
<protein>
    <submittedName>
        <fullName evidence="2">Uncharacterized protein</fullName>
    </submittedName>
</protein>
<dbReference type="Proteomes" id="UP001460270">
    <property type="component" value="Unassembled WGS sequence"/>
</dbReference>
<sequence>MAALDDQCVQSHRTNRAHVRLEIRRKQSKRGAGLCLDLPPNLSDQSTTTVLLLTLQNTQVNIYSASTVHYIKDSSMIRLILEREGFVHRGAQTSGCRWSMQMMEESKIKTSGNPSNKLLSDCPKCSEKERKEEGNVVKKMSAVAN</sequence>